<dbReference type="InterPro" id="IPR016024">
    <property type="entry name" value="ARM-type_fold"/>
</dbReference>
<dbReference type="Pfam" id="PF13646">
    <property type="entry name" value="HEAT_2"/>
    <property type="match status" value="1"/>
</dbReference>
<dbReference type="PRINTS" id="PR00153">
    <property type="entry name" value="CSAPPISMRASE"/>
</dbReference>
<proteinExistence type="predicted"/>
<dbReference type="InterPro" id="IPR011989">
    <property type="entry name" value="ARM-like"/>
</dbReference>
<dbReference type="RefSeq" id="WP_267538381.1">
    <property type="nucleotide sequence ID" value="NZ_JAPNKA010000001.1"/>
</dbReference>
<dbReference type="GO" id="GO:0003755">
    <property type="term" value="F:peptidyl-prolyl cis-trans isomerase activity"/>
    <property type="evidence" value="ECO:0007669"/>
    <property type="project" value="UniProtKB-EC"/>
</dbReference>
<evidence type="ECO:0000256" key="3">
    <source>
        <dbReference type="ARBA" id="ARBA00023235"/>
    </source>
</evidence>
<keyword evidence="3 5" id="KW-0413">Isomerase</keyword>
<dbReference type="Pfam" id="PF00160">
    <property type="entry name" value="Pro_isomerase"/>
    <property type="match status" value="1"/>
</dbReference>
<evidence type="ECO:0000313" key="5">
    <source>
        <dbReference type="EMBL" id="MCY1079680.1"/>
    </source>
</evidence>
<protein>
    <recommendedName>
        <fullName evidence="1">peptidylprolyl isomerase</fullName>
        <ecNumber evidence="1">5.2.1.8</ecNumber>
    </recommendedName>
</protein>
<dbReference type="SUPFAM" id="SSF50891">
    <property type="entry name" value="Cyclophilin-like"/>
    <property type="match status" value="1"/>
</dbReference>
<name>A0ABT4ADD3_9BACT</name>
<dbReference type="InterPro" id="IPR004155">
    <property type="entry name" value="PBS_lyase_HEAT"/>
</dbReference>
<dbReference type="EMBL" id="JAPNKA010000001">
    <property type="protein sequence ID" value="MCY1079680.1"/>
    <property type="molecule type" value="Genomic_DNA"/>
</dbReference>
<evidence type="ECO:0000256" key="1">
    <source>
        <dbReference type="ARBA" id="ARBA00013194"/>
    </source>
</evidence>
<dbReference type="PANTHER" id="PTHR45625">
    <property type="entry name" value="PEPTIDYL-PROLYL CIS-TRANS ISOMERASE-RELATED"/>
    <property type="match status" value="1"/>
</dbReference>
<dbReference type="InterPro" id="IPR002130">
    <property type="entry name" value="Cyclophilin-type_PPIase_dom"/>
</dbReference>
<dbReference type="SMART" id="SM00567">
    <property type="entry name" value="EZ_HEAT"/>
    <property type="match status" value="4"/>
</dbReference>
<dbReference type="Proteomes" id="UP001207654">
    <property type="component" value="Unassembled WGS sequence"/>
</dbReference>
<reference evidence="5 6" key="1">
    <citation type="submission" date="2022-11" db="EMBL/GenBank/DDBJ databases">
        <title>Minimal conservation of predation-associated metabolite biosynthetic gene clusters underscores biosynthetic potential of Myxococcota including descriptions for ten novel species: Archangium lansinium sp. nov., Myxococcus landrumus sp. nov., Nannocystis bai.</title>
        <authorList>
            <person name="Ahearne A."/>
            <person name="Stevens C."/>
            <person name="Phillips K."/>
        </authorList>
    </citation>
    <scope>NUCLEOTIDE SEQUENCE [LARGE SCALE GENOMIC DNA]</scope>
    <source>
        <strain evidence="5 6">MIWBW</strain>
    </source>
</reference>
<feature type="domain" description="PPIase cyclophilin-type" evidence="4">
    <location>
        <begin position="557"/>
        <end position="685"/>
    </location>
</feature>
<keyword evidence="6" id="KW-1185">Reference proteome</keyword>
<dbReference type="CDD" id="cd00317">
    <property type="entry name" value="cyclophilin"/>
    <property type="match status" value="1"/>
</dbReference>
<dbReference type="EC" id="5.2.1.8" evidence="1"/>
<dbReference type="InterPro" id="IPR044666">
    <property type="entry name" value="Cyclophilin_A-like"/>
</dbReference>
<sequence>MDSLRAAVLACLLWGLVLSGCVRTVPSPAEAGGGEEIALWEDRRSLAKGRLVELAGKGPVPVRVRALRALARIQEPSTLEAVLAGLSAAEVPVRDEAAFAAGVLALSWEPLTDAEKARLTEALLAAEASEKDEDVRSTLLESLGKLATPGAVKRLTERLAKERPEVGARAAVALGVAARRGASLAEVPLERAAVLLQSGEPETSRFGGAYLLASAKRPEGLGLLRRCLGDEAPDVRALCAKGIGDAGGPEDAAVVGRLLRDEVPRVAAEASRALAKLAARCSGDCTPLDELRALDGHAGRVGRGDSVAGHALLALAQLGLPEVGRPVLVALRRALQESVPSAASEVATGDLMNLDCRLAAALDRQTGALDEVLRCGGGQVPEARRLALGLREVAQSRGKGGASGAVQYLAYPDSRVRLAALEAVSAHPVPEAAGPVRALLEGKDMVEAAAAASTAGKLKDMEALPQVRALAERVPQEPDIVAPVAEGLVALAGKDAEPVLRTWLEHPHANVRRVAAESLASLTGQPVRATHMELPESARHPEPAPAGSTLTFRTNKGDFTVALDAEAPLTSGNLVALARKGYFRGITFHRVVPDFVAQGGDPRGDGEGGPGYSIRCEITRRPYLRAVLGMALSGKDTGGSQFFFTHSPQPHLDGRYTAFGEVTRGMEVVDRLLEGDTIHEVVVSP</sequence>
<dbReference type="InterPro" id="IPR029000">
    <property type="entry name" value="Cyclophilin-like_dom_sf"/>
</dbReference>
<organism evidence="5 6">
    <name type="scientific">Archangium lansingense</name>
    <dbReference type="NCBI Taxonomy" id="2995310"/>
    <lineage>
        <taxon>Bacteria</taxon>
        <taxon>Pseudomonadati</taxon>
        <taxon>Myxococcota</taxon>
        <taxon>Myxococcia</taxon>
        <taxon>Myxococcales</taxon>
        <taxon>Cystobacterineae</taxon>
        <taxon>Archangiaceae</taxon>
        <taxon>Archangium</taxon>
    </lineage>
</organism>
<keyword evidence="2" id="KW-0697">Rotamase</keyword>
<dbReference type="PROSITE" id="PS51257">
    <property type="entry name" value="PROKAR_LIPOPROTEIN"/>
    <property type="match status" value="1"/>
</dbReference>
<dbReference type="SUPFAM" id="SSF48371">
    <property type="entry name" value="ARM repeat"/>
    <property type="match status" value="1"/>
</dbReference>
<accession>A0ABT4ADD3</accession>
<dbReference type="PANTHER" id="PTHR45625:SF4">
    <property type="entry name" value="PEPTIDYLPROLYL ISOMERASE DOMAIN AND WD REPEAT-CONTAINING PROTEIN 1"/>
    <property type="match status" value="1"/>
</dbReference>
<gene>
    <name evidence="5" type="ORF">OV287_35000</name>
</gene>
<dbReference type="Gene3D" id="1.25.10.10">
    <property type="entry name" value="Leucine-rich Repeat Variant"/>
    <property type="match status" value="3"/>
</dbReference>
<evidence type="ECO:0000259" key="4">
    <source>
        <dbReference type="PROSITE" id="PS50072"/>
    </source>
</evidence>
<evidence type="ECO:0000313" key="6">
    <source>
        <dbReference type="Proteomes" id="UP001207654"/>
    </source>
</evidence>
<dbReference type="PROSITE" id="PS50072">
    <property type="entry name" value="CSA_PPIASE_2"/>
    <property type="match status" value="1"/>
</dbReference>
<dbReference type="Gene3D" id="2.40.100.10">
    <property type="entry name" value="Cyclophilin-like"/>
    <property type="match status" value="1"/>
</dbReference>
<evidence type="ECO:0000256" key="2">
    <source>
        <dbReference type="ARBA" id="ARBA00023110"/>
    </source>
</evidence>
<comment type="caution">
    <text evidence="5">The sequence shown here is derived from an EMBL/GenBank/DDBJ whole genome shotgun (WGS) entry which is preliminary data.</text>
</comment>